<dbReference type="InterPro" id="IPR000225">
    <property type="entry name" value="Armadillo"/>
</dbReference>
<evidence type="ECO:0000256" key="3">
    <source>
        <dbReference type="ARBA" id="ARBA00022927"/>
    </source>
</evidence>
<keyword evidence="5" id="KW-1185">Reference proteome</keyword>
<dbReference type="Gene3D" id="1.25.10.10">
    <property type="entry name" value="Leucine-rich Repeat Variant"/>
    <property type="match status" value="1"/>
</dbReference>
<evidence type="ECO:0000256" key="2">
    <source>
        <dbReference type="ARBA" id="ARBA00022448"/>
    </source>
</evidence>
<gene>
    <name evidence="4" type="ORF">PVAND_005171</name>
</gene>
<organism evidence="4 5">
    <name type="scientific">Polypedilum vanderplanki</name>
    <name type="common">Sleeping chironomid midge</name>
    <dbReference type="NCBI Taxonomy" id="319348"/>
    <lineage>
        <taxon>Eukaryota</taxon>
        <taxon>Metazoa</taxon>
        <taxon>Ecdysozoa</taxon>
        <taxon>Arthropoda</taxon>
        <taxon>Hexapoda</taxon>
        <taxon>Insecta</taxon>
        <taxon>Pterygota</taxon>
        <taxon>Neoptera</taxon>
        <taxon>Endopterygota</taxon>
        <taxon>Diptera</taxon>
        <taxon>Nematocera</taxon>
        <taxon>Chironomoidea</taxon>
        <taxon>Chironomidae</taxon>
        <taxon>Chironominae</taxon>
        <taxon>Polypedilum</taxon>
        <taxon>Polypedilum</taxon>
    </lineage>
</organism>
<evidence type="ECO:0000256" key="1">
    <source>
        <dbReference type="ARBA" id="ARBA00010394"/>
    </source>
</evidence>
<dbReference type="OrthoDB" id="29145at2759"/>
<dbReference type="AlphaFoldDB" id="A0A9J6C016"/>
<dbReference type="Pfam" id="PF00514">
    <property type="entry name" value="Arm"/>
    <property type="match status" value="1"/>
</dbReference>
<keyword evidence="3" id="KW-0653">Protein transport</keyword>
<keyword evidence="2" id="KW-0813">Transport</keyword>
<comment type="similarity">
    <text evidence="1">Belongs to the importin alpha family.</text>
</comment>
<evidence type="ECO:0000313" key="5">
    <source>
        <dbReference type="Proteomes" id="UP001107558"/>
    </source>
</evidence>
<dbReference type="GO" id="GO:0015031">
    <property type="term" value="P:protein transport"/>
    <property type="evidence" value="ECO:0007669"/>
    <property type="project" value="UniProtKB-KW"/>
</dbReference>
<proteinExistence type="inferred from homology"/>
<sequence>MFQPVSLSLTIMRNFRKSFEKNSNDQLLHDPNFIHMMKYFLQCYGKEEIQMEACWIFTNVAARTTEQTRILVDNEIIPILINLLSLNNINLVEQAIWALGNVIGDCPALRDEVLKFNIIEPIIKWIELFRTQNFPNSFVRTFAWSLVNFVRYSKQPIPIDFVQQLMPAYQTIVEEPLDEQAKIDGLWGLTYIADCGVDYIQLIIDHNIVETSIALIHTNRPKLQLCIVRLLGSIATGTDDQNERLINNQILLNIRNFLFSELKYIRRQSLWCLSNIAAGPLHHVRAFFETDLLPGIVINLTNDDLKTVREAIFTLRNLIQNCELFYIPEISRNRAIRFLFDLVSSNNLEISYLADDVLSIFFRRSMQLIRIQ</sequence>
<reference evidence="4" key="1">
    <citation type="submission" date="2021-03" db="EMBL/GenBank/DDBJ databases">
        <title>Chromosome level genome of the anhydrobiotic midge Polypedilum vanderplanki.</title>
        <authorList>
            <person name="Yoshida Y."/>
            <person name="Kikawada T."/>
            <person name="Gusev O."/>
        </authorList>
    </citation>
    <scope>NUCLEOTIDE SEQUENCE</scope>
    <source>
        <strain evidence="4">NIAS01</strain>
        <tissue evidence="4">Whole body or cell culture</tissue>
    </source>
</reference>
<comment type="caution">
    <text evidence="4">The sequence shown here is derived from an EMBL/GenBank/DDBJ whole genome shotgun (WGS) entry which is preliminary data.</text>
</comment>
<protein>
    <submittedName>
        <fullName evidence="4">Uncharacterized protein</fullName>
    </submittedName>
</protein>
<dbReference type="Proteomes" id="UP001107558">
    <property type="component" value="Chromosome 2"/>
</dbReference>
<name>A0A9J6C016_POLVA</name>
<dbReference type="SUPFAM" id="SSF48371">
    <property type="entry name" value="ARM repeat"/>
    <property type="match status" value="1"/>
</dbReference>
<dbReference type="EMBL" id="JADBJN010000002">
    <property type="protein sequence ID" value="KAG5675256.1"/>
    <property type="molecule type" value="Genomic_DNA"/>
</dbReference>
<dbReference type="PANTHER" id="PTHR23316">
    <property type="entry name" value="IMPORTIN ALPHA"/>
    <property type="match status" value="1"/>
</dbReference>
<accession>A0A9J6C016</accession>
<evidence type="ECO:0000313" key="4">
    <source>
        <dbReference type="EMBL" id="KAG5675256.1"/>
    </source>
</evidence>
<dbReference type="InterPro" id="IPR011989">
    <property type="entry name" value="ARM-like"/>
</dbReference>
<dbReference type="InterPro" id="IPR016024">
    <property type="entry name" value="ARM-type_fold"/>
</dbReference>
<dbReference type="SMART" id="SM00185">
    <property type="entry name" value="ARM"/>
    <property type="match status" value="5"/>
</dbReference>